<evidence type="ECO:0000313" key="1">
    <source>
        <dbReference type="EMBL" id="MCT4795301.1"/>
    </source>
</evidence>
<sequence length="132" mass="14489">MNYYIGSGFYNIENVRRLRDLLSAQGHAHTYDWTLNTRADSVDALRDIGEKERDAIKASDFVVILLPAGKGSHVELGIAIGSGVPVFIHDTTDSMTNFETTSTFYHVAQVVQLSGALEDIPSQIDAFLIESA</sequence>
<dbReference type="Proteomes" id="UP001206821">
    <property type="component" value="Unassembled WGS sequence"/>
</dbReference>
<dbReference type="EMBL" id="JANIEK010000022">
    <property type="protein sequence ID" value="MCT4795301.1"/>
    <property type="molecule type" value="Genomic_DNA"/>
</dbReference>
<dbReference type="Gene3D" id="3.40.50.450">
    <property type="match status" value="1"/>
</dbReference>
<reference evidence="1 2" key="1">
    <citation type="submission" date="2022-07" db="EMBL/GenBank/DDBJ databases">
        <title>Genomic and pangenome structural analysis of the polyextremophile Exiguobacterium.</title>
        <authorList>
            <person name="Shen L."/>
        </authorList>
    </citation>
    <scope>NUCLEOTIDE SEQUENCE [LARGE SCALE GENOMIC DNA]</scope>
    <source>
        <strain evidence="1 2">12_1</strain>
    </source>
</reference>
<evidence type="ECO:0000313" key="2">
    <source>
        <dbReference type="Proteomes" id="UP001206821"/>
    </source>
</evidence>
<dbReference type="SUPFAM" id="SSF52309">
    <property type="entry name" value="N-(deoxy)ribosyltransferase-like"/>
    <property type="match status" value="1"/>
</dbReference>
<dbReference type="RefSeq" id="WP_034815401.1">
    <property type="nucleotide sequence ID" value="NZ_JANIEK010000022.1"/>
</dbReference>
<name>A0ABT2L0E7_9BACL</name>
<organism evidence="1 2">
    <name type="scientific">Exiguobacterium alkaliphilum</name>
    <dbReference type="NCBI Taxonomy" id="1428684"/>
    <lineage>
        <taxon>Bacteria</taxon>
        <taxon>Bacillati</taxon>
        <taxon>Bacillota</taxon>
        <taxon>Bacilli</taxon>
        <taxon>Bacillales</taxon>
        <taxon>Bacillales Family XII. Incertae Sedis</taxon>
        <taxon>Exiguobacterium</taxon>
    </lineage>
</organism>
<comment type="caution">
    <text evidence="1">The sequence shown here is derived from an EMBL/GenBank/DDBJ whole genome shotgun (WGS) entry which is preliminary data.</text>
</comment>
<protein>
    <submittedName>
        <fullName evidence="1">Nucleoside 2-deoxyribosyltransferase</fullName>
    </submittedName>
</protein>
<keyword evidence="2" id="KW-1185">Reference proteome</keyword>
<proteinExistence type="predicted"/>
<accession>A0ABT2L0E7</accession>
<gene>
    <name evidence="1" type="ORF">NQG31_07065</name>
</gene>